<keyword evidence="7" id="KW-1185">Reference proteome</keyword>
<proteinExistence type="predicted"/>
<dbReference type="InterPro" id="IPR001647">
    <property type="entry name" value="HTH_TetR"/>
</dbReference>
<dbReference type="PANTHER" id="PTHR30055:SF234">
    <property type="entry name" value="HTH-TYPE TRANSCRIPTIONAL REGULATOR BETI"/>
    <property type="match status" value="1"/>
</dbReference>
<evidence type="ECO:0000313" key="6">
    <source>
        <dbReference type="EMBL" id="ABW67994.1"/>
    </source>
</evidence>
<dbReference type="InterPro" id="IPR009057">
    <property type="entry name" value="Homeodomain-like_sf"/>
</dbReference>
<dbReference type="STRING" id="96561.Dole_2190"/>
<gene>
    <name evidence="6" type="ordered locus">Dole_2190</name>
</gene>
<name>A8ZUG2_DESOH</name>
<dbReference type="InterPro" id="IPR025996">
    <property type="entry name" value="MT1864/Rv1816-like_C"/>
</dbReference>
<evidence type="ECO:0000256" key="1">
    <source>
        <dbReference type="ARBA" id="ARBA00023015"/>
    </source>
</evidence>
<keyword evidence="2 4" id="KW-0238">DNA-binding</keyword>
<dbReference type="Gene3D" id="1.10.357.10">
    <property type="entry name" value="Tetracycline Repressor, domain 2"/>
    <property type="match status" value="1"/>
</dbReference>
<feature type="domain" description="HTH tetR-type" evidence="5">
    <location>
        <begin position="12"/>
        <end position="72"/>
    </location>
</feature>
<dbReference type="Proteomes" id="UP000008561">
    <property type="component" value="Chromosome"/>
</dbReference>
<dbReference type="KEGG" id="dol:Dole_2190"/>
<feature type="DNA-binding region" description="H-T-H motif" evidence="4">
    <location>
        <begin position="35"/>
        <end position="54"/>
    </location>
</feature>
<evidence type="ECO:0000256" key="2">
    <source>
        <dbReference type="ARBA" id="ARBA00023125"/>
    </source>
</evidence>
<evidence type="ECO:0000313" key="7">
    <source>
        <dbReference type="Proteomes" id="UP000008561"/>
    </source>
</evidence>
<dbReference type="eggNOG" id="COG1309">
    <property type="taxonomic scope" value="Bacteria"/>
</dbReference>
<dbReference type="PRINTS" id="PR00455">
    <property type="entry name" value="HTHTETR"/>
</dbReference>
<organism evidence="6 7">
    <name type="scientific">Desulfosudis oleivorans (strain DSM 6200 / JCM 39069 / Hxd3)</name>
    <name type="common">Desulfococcus oleovorans</name>
    <dbReference type="NCBI Taxonomy" id="96561"/>
    <lineage>
        <taxon>Bacteria</taxon>
        <taxon>Pseudomonadati</taxon>
        <taxon>Thermodesulfobacteriota</taxon>
        <taxon>Desulfobacteria</taxon>
        <taxon>Desulfobacterales</taxon>
        <taxon>Desulfosudaceae</taxon>
        <taxon>Desulfosudis</taxon>
    </lineage>
</organism>
<keyword evidence="1" id="KW-0805">Transcription regulation</keyword>
<reference evidence="6 7" key="1">
    <citation type="submission" date="2007-10" db="EMBL/GenBank/DDBJ databases">
        <title>Complete sequence of Desulfococcus oleovorans Hxd3.</title>
        <authorList>
            <consortium name="US DOE Joint Genome Institute"/>
            <person name="Copeland A."/>
            <person name="Lucas S."/>
            <person name="Lapidus A."/>
            <person name="Barry K."/>
            <person name="Glavina del Rio T."/>
            <person name="Dalin E."/>
            <person name="Tice H."/>
            <person name="Pitluck S."/>
            <person name="Kiss H."/>
            <person name="Brettin T."/>
            <person name="Bruce D."/>
            <person name="Detter J.C."/>
            <person name="Han C."/>
            <person name="Schmutz J."/>
            <person name="Larimer F."/>
            <person name="Land M."/>
            <person name="Hauser L."/>
            <person name="Kyrpides N."/>
            <person name="Kim E."/>
            <person name="Wawrik B."/>
            <person name="Richardson P."/>
        </authorList>
    </citation>
    <scope>NUCLEOTIDE SEQUENCE [LARGE SCALE GENOMIC DNA]</scope>
    <source>
        <strain evidence="7">DSM 6200 / JCM 39069 / Hxd3</strain>
    </source>
</reference>
<dbReference type="InterPro" id="IPR036271">
    <property type="entry name" value="Tet_transcr_reg_TetR-rel_C_sf"/>
</dbReference>
<dbReference type="SUPFAM" id="SSF48498">
    <property type="entry name" value="Tetracyclin repressor-like, C-terminal domain"/>
    <property type="match status" value="1"/>
</dbReference>
<accession>A8ZUG2</accession>
<dbReference type="SUPFAM" id="SSF46689">
    <property type="entry name" value="Homeodomain-like"/>
    <property type="match status" value="1"/>
</dbReference>
<protein>
    <submittedName>
        <fullName evidence="6">Transcriptional regulator, TetR family</fullName>
    </submittedName>
</protein>
<evidence type="ECO:0000259" key="5">
    <source>
        <dbReference type="PROSITE" id="PS50977"/>
    </source>
</evidence>
<dbReference type="InterPro" id="IPR050109">
    <property type="entry name" value="HTH-type_TetR-like_transc_reg"/>
</dbReference>
<dbReference type="HOGENOM" id="CLU_069356_40_3_7"/>
<dbReference type="GO" id="GO:0003700">
    <property type="term" value="F:DNA-binding transcription factor activity"/>
    <property type="evidence" value="ECO:0007669"/>
    <property type="project" value="TreeGrafter"/>
</dbReference>
<dbReference type="Pfam" id="PF13305">
    <property type="entry name" value="TetR_C_33"/>
    <property type="match status" value="1"/>
</dbReference>
<dbReference type="AlphaFoldDB" id="A8ZUG2"/>
<dbReference type="GO" id="GO:0000976">
    <property type="term" value="F:transcription cis-regulatory region binding"/>
    <property type="evidence" value="ECO:0007669"/>
    <property type="project" value="TreeGrafter"/>
</dbReference>
<dbReference type="PROSITE" id="PS50977">
    <property type="entry name" value="HTH_TETR_2"/>
    <property type="match status" value="1"/>
</dbReference>
<keyword evidence="3" id="KW-0804">Transcription</keyword>
<dbReference type="PANTHER" id="PTHR30055">
    <property type="entry name" value="HTH-TYPE TRANSCRIPTIONAL REGULATOR RUTR"/>
    <property type="match status" value="1"/>
</dbReference>
<evidence type="ECO:0000256" key="4">
    <source>
        <dbReference type="PROSITE-ProRule" id="PRU00335"/>
    </source>
</evidence>
<dbReference type="RefSeq" id="WP_012175606.1">
    <property type="nucleotide sequence ID" value="NC_009943.1"/>
</dbReference>
<sequence>MPKAARTPQEVEQTRERILDTALDIIIKDGFENLSLRKIASRLGVTPTTLYNYYSNKDELNLMIRVRGFEKLFALLTKQAGPHSDIEARFGAMIRGYVTFGLTYPSYYDLMFNLHTPKYLDYVGTDIEPLAHHEKQTALKCLALFIEPLEAYIPGKGVKRDRFILHQVVRFWSDLHGLITLHNSRLFHEVIDTVDTFIKQRTTELIDTLLQLKQRVDTGEALF</sequence>
<dbReference type="OrthoDB" id="63332at2"/>
<dbReference type="EMBL" id="CP000859">
    <property type="protein sequence ID" value="ABW67994.1"/>
    <property type="molecule type" value="Genomic_DNA"/>
</dbReference>
<evidence type="ECO:0000256" key="3">
    <source>
        <dbReference type="ARBA" id="ARBA00023163"/>
    </source>
</evidence>
<dbReference type="Pfam" id="PF00440">
    <property type="entry name" value="TetR_N"/>
    <property type="match status" value="1"/>
</dbReference>